<dbReference type="EMBL" id="NHTK01001222">
    <property type="protein sequence ID" value="PPR01721.1"/>
    <property type="molecule type" value="Genomic_DNA"/>
</dbReference>
<dbReference type="InterPro" id="IPR049730">
    <property type="entry name" value="SNF2/RAD54-like_C"/>
</dbReference>
<dbReference type="GO" id="GO:0004386">
    <property type="term" value="F:helicase activity"/>
    <property type="evidence" value="ECO:0007669"/>
    <property type="project" value="UniProtKB-KW"/>
</dbReference>
<keyword evidence="2" id="KW-0378">Hydrolase</keyword>
<dbReference type="SMART" id="SM00487">
    <property type="entry name" value="DEXDc"/>
    <property type="match status" value="1"/>
</dbReference>
<dbReference type="PANTHER" id="PTHR45626:SF17">
    <property type="entry name" value="HELICASE-LIKE TRANSCRIPTION FACTOR"/>
    <property type="match status" value="1"/>
</dbReference>
<keyword evidence="9" id="KW-1185">Reference proteome</keyword>
<accession>A0A409YFF5</accession>
<dbReference type="GO" id="GO:0006281">
    <property type="term" value="P:DNA repair"/>
    <property type="evidence" value="ECO:0007669"/>
    <property type="project" value="TreeGrafter"/>
</dbReference>
<dbReference type="GO" id="GO:0005524">
    <property type="term" value="F:ATP binding"/>
    <property type="evidence" value="ECO:0007669"/>
    <property type="project" value="UniProtKB-KW"/>
</dbReference>
<dbReference type="GO" id="GO:0005634">
    <property type="term" value="C:nucleus"/>
    <property type="evidence" value="ECO:0007669"/>
    <property type="project" value="TreeGrafter"/>
</dbReference>
<dbReference type="InterPro" id="IPR050628">
    <property type="entry name" value="SNF2_RAD54_helicase_TF"/>
</dbReference>
<evidence type="ECO:0000256" key="5">
    <source>
        <dbReference type="SAM" id="MobiDB-lite"/>
    </source>
</evidence>
<feature type="compositionally biased region" description="Basic and acidic residues" evidence="5">
    <location>
        <begin position="187"/>
        <end position="201"/>
    </location>
</feature>
<feature type="domain" description="Helicase C-terminal" evidence="7">
    <location>
        <begin position="703"/>
        <end position="859"/>
    </location>
</feature>
<proteinExistence type="predicted"/>
<reference evidence="8 9" key="1">
    <citation type="journal article" date="2018" name="Evol. Lett.">
        <title>Horizontal gene cluster transfer increased hallucinogenic mushroom diversity.</title>
        <authorList>
            <person name="Reynolds H.T."/>
            <person name="Vijayakumar V."/>
            <person name="Gluck-Thaler E."/>
            <person name="Korotkin H.B."/>
            <person name="Matheny P.B."/>
            <person name="Slot J.C."/>
        </authorList>
    </citation>
    <scope>NUCLEOTIDE SEQUENCE [LARGE SCALE GENOMIC DNA]</scope>
    <source>
        <strain evidence="8 9">2629</strain>
    </source>
</reference>
<dbReference type="STRING" id="181874.A0A409YFF5"/>
<evidence type="ECO:0008006" key="10">
    <source>
        <dbReference type="Google" id="ProtNLM"/>
    </source>
</evidence>
<feature type="region of interest" description="Disordered" evidence="5">
    <location>
        <begin position="171"/>
        <end position="221"/>
    </location>
</feature>
<dbReference type="SMART" id="SM00490">
    <property type="entry name" value="HELICc"/>
    <property type="match status" value="1"/>
</dbReference>
<feature type="domain" description="Helicase ATP-binding" evidence="6">
    <location>
        <begin position="352"/>
        <end position="527"/>
    </location>
</feature>
<evidence type="ECO:0000256" key="4">
    <source>
        <dbReference type="ARBA" id="ARBA00022840"/>
    </source>
</evidence>
<keyword evidence="1" id="KW-0547">Nucleotide-binding</keyword>
<protein>
    <recommendedName>
        <fullName evidence="10">Helicase C-terminal domain-containing protein</fullName>
    </recommendedName>
</protein>
<dbReference type="InterPro" id="IPR027417">
    <property type="entry name" value="P-loop_NTPase"/>
</dbReference>
<dbReference type="PANTHER" id="PTHR45626">
    <property type="entry name" value="TRANSCRIPTION TERMINATION FACTOR 2-RELATED"/>
    <property type="match status" value="1"/>
</dbReference>
<gene>
    <name evidence="8" type="ORF">CVT24_001597</name>
</gene>
<dbReference type="Proteomes" id="UP000284842">
    <property type="component" value="Unassembled WGS sequence"/>
</dbReference>
<feature type="region of interest" description="Disordered" evidence="5">
    <location>
        <begin position="44"/>
        <end position="98"/>
    </location>
</feature>
<dbReference type="InterPro" id="IPR001650">
    <property type="entry name" value="Helicase_C-like"/>
</dbReference>
<evidence type="ECO:0000259" key="7">
    <source>
        <dbReference type="PROSITE" id="PS51194"/>
    </source>
</evidence>
<keyword evidence="3" id="KW-0347">Helicase</keyword>
<organism evidence="8 9">
    <name type="scientific">Panaeolus cyanescens</name>
    <dbReference type="NCBI Taxonomy" id="181874"/>
    <lineage>
        <taxon>Eukaryota</taxon>
        <taxon>Fungi</taxon>
        <taxon>Dikarya</taxon>
        <taxon>Basidiomycota</taxon>
        <taxon>Agaricomycotina</taxon>
        <taxon>Agaricomycetes</taxon>
        <taxon>Agaricomycetidae</taxon>
        <taxon>Agaricales</taxon>
        <taxon>Agaricineae</taxon>
        <taxon>Galeropsidaceae</taxon>
        <taxon>Panaeolus</taxon>
    </lineage>
</organism>
<dbReference type="CDD" id="cd18793">
    <property type="entry name" value="SF2_C_SNF"/>
    <property type="match status" value="1"/>
</dbReference>
<evidence type="ECO:0000259" key="6">
    <source>
        <dbReference type="PROSITE" id="PS51192"/>
    </source>
</evidence>
<evidence type="ECO:0000256" key="1">
    <source>
        <dbReference type="ARBA" id="ARBA00022741"/>
    </source>
</evidence>
<evidence type="ECO:0000313" key="8">
    <source>
        <dbReference type="EMBL" id="PPR01721.1"/>
    </source>
</evidence>
<evidence type="ECO:0000256" key="3">
    <source>
        <dbReference type="ARBA" id="ARBA00022806"/>
    </source>
</evidence>
<dbReference type="GO" id="GO:0016787">
    <property type="term" value="F:hydrolase activity"/>
    <property type="evidence" value="ECO:0007669"/>
    <property type="project" value="UniProtKB-KW"/>
</dbReference>
<dbReference type="InterPro" id="IPR038718">
    <property type="entry name" value="SNF2-like_sf"/>
</dbReference>
<dbReference type="Gene3D" id="3.40.50.10810">
    <property type="entry name" value="Tandem AAA-ATPase domain"/>
    <property type="match status" value="1"/>
</dbReference>
<dbReference type="SUPFAM" id="SSF52540">
    <property type="entry name" value="P-loop containing nucleoside triphosphate hydrolases"/>
    <property type="match status" value="2"/>
</dbReference>
<dbReference type="Gene3D" id="3.40.50.300">
    <property type="entry name" value="P-loop containing nucleotide triphosphate hydrolases"/>
    <property type="match status" value="1"/>
</dbReference>
<dbReference type="InParanoid" id="A0A409YFF5"/>
<dbReference type="Pfam" id="PF00271">
    <property type="entry name" value="Helicase_C"/>
    <property type="match status" value="1"/>
</dbReference>
<evidence type="ECO:0000256" key="2">
    <source>
        <dbReference type="ARBA" id="ARBA00022801"/>
    </source>
</evidence>
<comment type="caution">
    <text evidence="8">The sequence shown here is derived from an EMBL/GenBank/DDBJ whole genome shotgun (WGS) entry which is preliminary data.</text>
</comment>
<dbReference type="InterPro" id="IPR014001">
    <property type="entry name" value="Helicase_ATP-bd"/>
</dbReference>
<evidence type="ECO:0000313" key="9">
    <source>
        <dbReference type="Proteomes" id="UP000284842"/>
    </source>
</evidence>
<dbReference type="PROSITE" id="PS51192">
    <property type="entry name" value="HELICASE_ATP_BIND_1"/>
    <property type="match status" value="1"/>
</dbReference>
<dbReference type="Pfam" id="PF00176">
    <property type="entry name" value="SNF2-rel_dom"/>
    <property type="match status" value="1"/>
</dbReference>
<dbReference type="InterPro" id="IPR000330">
    <property type="entry name" value="SNF2_N"/>
</dbReference>
<sequence>MASSRRKSTKKQIVDPFTMMGTGFKDLDESRFVKGTKAHQVAVQRLSGRATHVPQPTPPATDESDSEPSVIFEDNDSHILATPSRPPRARRDAPFEPTSITVMAPQRRATQNSNNRPLQQISQSFASTGLATPPASDTKKHVRNGFGYTAKGEEFTPQKPAFISRPPPLPAPNFGIQTPPAHKRNGERRDAKDQVKVKQENDSDDEYIYLPPPPKTDVKPSYTAPMTSFGFATPETTPVKQHPSQRGGQIVPARRATVTINAHDLLSQMSPDDFFQRKDTDKGYDGPFRPLKTKHVPLLCFEKPCEVTPKGVPYPEYRTSNGNILEWYQAFDVEELVAEVVTREEMRLQKNAHLNDVSQGRILAYEMGLGKTHVALSVIAEALSQKEALYKLKKLKYIRKPALVIADKSLQTQWASQAISLFKLRVAIYSDNKRDLPKDVDVIIVNIHLLKNQHKRKLEDEPRPAPFFDTSFSHLVVDEFHQYSNPTTLGACSLLNVKADHVLLLSGTPAQNKLNDLQLPFALLQHPTKRKNFREIERTLRKIKNEKTLKAHNIVHTHNYHSKTVIAQTMITRRIVDGPDGTLMLPLPDRQNFIVQVGLTRQEASIHSRMDSTHVGFVRLLRCRQVCLDPRILIDAGVFDTPPGSEIESNLVEKISEAPETAMIVDEELPEQQTPVFDAKARNMLEEFEEEFQDDYLPSKTLVVLQLLRNIRRTGGKTLIFVSAQALLPYYADFPIPWTNTELDTITYEDAPDHGGMDRGERDQALDIFAKEEECRVLLISIKAGGIGLNITSANNVIIMDPWWNPYVEEQAIARVYRMGQTRPVEVFRLISPDTIEQRIVQVQDEKLGTINSFMEWSASITKERDSSRFNKAQQCSV</sequence>
<dbReference type="GO" id="GO:0008094">
    <property type="term" value="F:ATP-dependent activity, acting on DNA"/>
    <property type="evidence" value="ECO:0007669"/>
    <property type="project" value="TreeGrafter"/>
</dbReference>
<dbReference type="AlphaFoldDB" id="A0A409YFF5"/>
<dbReference type="OrthoDB" id="448448at2759"/>
<keyword evidence="4" id="KW-0067">ATP-binding</keyword>
<name>A0A409YFF5_9AGAR</name>
<dbReference type="PROSITE" id="PS51194">
    <property type="entry name" value="HELICASE_CTER"/>
    <property type="match status" value="1"/>
</dbReference>